<dbReference type="PROSITE" id="PS50011">
    <property type="entry name" value="PROTEIN_KINASE_DOM"/>
    <property type="match status" value="1"/>
</dbReference>
<dbReference type="Pfam" id="PF07714">
    <property type="entry name" value="PK_Tyr_Ser-Thr"/>
    <property type="match status" value="1"/>
</dbReference>
<evidence type="ECO:0000259" key="13">
    <source>
        <dbReference type="PROSITE" id="PS50011"/>
    </source>
</evidence>
<evidence type="ECO:0000256" key="2">
    <source>
        <dbReference type="ARBA" id="ARBA00022614"/>
    </source>
</evidence>
<feature type="signal peptide" evidence="12">
    <location>
        <begin position="1"/>
        <end position="23"/>
    </location>
</feature>
<dbReference type="InterPro" id="IPR032675">
    <property type="entry name" value="LRR_dom_sf"/>
</dbReference>
<protein>
    <submittedName>
        <fullName evidence="14">Tyrosine-protein kinase</fullName>
    </submittedName>
</protein>
<dbReference type="EMBL" id="JXTC01000036">
    <property type="protein sequence ID" value="PON96816.1"/>
    <property type="molecule type" value="Genomic_DNA"/>
</dbReference>
<dbReference type="Gene3D" id="3.80.10.10">
    <property type="entry name" value="Ribonuclease Inhibitor"/>
    <property type="match status" value="1"/>
</dbReference>
<evidence type="ECO:0000256" key="7">
    <source>
        <dbReference type="ARBA" id="ARBA00022840"/>
    </source>
</evidence>
<keyword evidence="8 11" id="KW-1133">Transmembrane helix</keyword>
<organism evidence="14 15">
    <name type="scientific">Trema orientale</name>
    <name type="common">Charcoal tree</name>
    <name type="synonym">Celtis orientalis</name>
    <dbReference type="NCBI Taxonomy" id="63057"/>
    <lineage>
        <taxon>Eukaryota</taxon>
        <taxon>Viridiplantae</taxon>
        <taxon>Streptophyta</taxon>
        <taxon>Embryophyta</taxon>
        <taxon>Tracheophyta</taxon>
        <taxon>Spermatophyta</taxon>
        <taxon>Magnoliopsida</taxon>
        <taxon>eudicotyledons</taxon>
        <taxon>Gunneridae</taxon>
        <taxon>Pentapetalae</taxon>
        <taxon>rosids</taxon>
        <taxon>fabids</taxon>
        <taxon>Rosales</taxon>
        <taxon>Cannabaceae</taxon>
        <taxon>Trema</taxon>
    </lineage>
</organism>
<keyword evidence="7" id="KW-0067">ATP-binding</keyword>
<dbReference type="InterPro" id="IPR001245">
    <property type="entry name" value="Ser-Thr/Tyr_kinase_cat_dom"/>
</dbReference>
<accession>A0A2P5FGC7</accession>
<dbReference type="PANTHER" id="PTHR48007:SF40">
    <property type="entry name" value="SERINE-THREONINE_TYROSINE-PROTEIN KINASE CATALYTIC DOMAIN-CONTAINING PROTEIN"/>
    <property type="match status" value="1"/>
</dbReference>
<evidence type="ECO:0000313" key="14">
    <source>
        <dbReference type="EMBL" id="PON96816.1"/>
    </source>
</evidence>
<feature type="chain" id="PRO_5015116250" evidence="12">
    <location>
        <begin position="24"/>
        <end position="625"/>
    </location>
</feature>
<feature type="transmembrane region" description="Helical" evidence="11">
    <location>
        <begin position="256"/>
        <end position="280"/>
    </location>
</feature>
<dbReference type="CDD" id="cd14066">
    <property type="entry name" value="STKc_IRAK"/>
    <property type="match status" value="1"/>
</dbReference>
<evidence type="ECO:0000256" key="9">
    <source>
        <dbReference type="ARBA" id="ARBA00023136"/>
    </source>
</evidence>
<evidence type="ECO:0000256" key="10">
    <source>
        <dbReference type="SAM" id="MobiDB-lite"/>
    </source>
</evidence>
<comment type="subcellular location">
    <subcellularLocation>
        <location evidence="1">Membrane</location>
        <topology evidence="1">Single-pass membrane protein</topology>
    </subcellularLocation>
</comment>
<evidence type="ECO:0000256" key="11">
    <source>
        <dbReference type="SAM" id="Phobius"/>
    </source>
</evidence>
<proteinExistence type="predicted"/>
<evidence type="ECO:0000256" key="3">
    <source>
        <dbReference type="ARBA" id="ARBA00022692"/>
    </source>
</evidence>
<dbReference type="InParanoid" id="A0A2P5FGC7"/>
<keyword evidence="3 11" id="KW-0812">Transmembrane</keyword>
<name>A0A2P5FGC7_TREOI</name>
<feature type="region of interest" description="Disordered" evidence="10">
    <location>
        <begin position="216"/>
        <end position="250"/>
    </location>
</feature>
<dbReference type="InterPro" id="IPR046959">
    <property type="entry name" value="PRK1-6/SRF4-like"/>
</dbReference>
<dbReference type="InterPro" id="IPR001611">
    <property type="entry name" value="Leu-rich_rpt"/>
</dbReference>
<evidence type="ECO:0000256" key="8">
    <source>
        <dbReference type="ARBA" id="ARBA00022989"/>
    </source>
</evidence>
<sequence>MKLLHHNNLILFLLIQYSSIVLSINEITTSNEYYPEERDALIELRDSLSSKADLHSKWTGPPCHGNDSNWVGVSCSNGHVVHLVLEGIELTGTLPPTFLQNITFLTKLSFRNNSITGPLPNLTNLAHMEFVFLSQNQFWGPIPLEFTKLPNLKTLELQDNYLDGEIPPFDQSTLTVFNVSNNHLVGPIPDTPVLHRFPRSSFDHNSGLCGTPLEIPCPFPPPPAPSGPPAASPNSPPPGNPPQDNNNKKKKSLKPWSIALIGAAAALVPLLVIIGFLCYYRVVYRKEAKKEVHEEPRMASPKSRRDPERGIELEFFDKEMPVFDLDDLLRASAEVLGKGTLGTSYKTTLETGQSLAVKRLNDVSELSKKEFVQQMQLLGKTRHENLVQIVSFYYSKDEKLVIYEFIPDGTLFELLHENRGIGRAPLNWATRLSIIKDIAKGLTFLHQSLPHHKVPHANLKSSNVLVQRDPQNNSYSHAKLTDFGFLPLLNISSRKPYDQKLAAAKSPEYAQGKKLSRKADVYCFGVIILEIITGRIPGEISPANDETAMEDLSDWVRAVVNTDWSTDILDVEIVGAREGHDEMLKLTEIALECTDEVPEKRPKMSEVLQKIEEIELKHREEEERN</sequence>
<keyword evidence="15" id="KW-1185">Reference proteome</keyword>
<comment type="caution">
    <text evidence="14">The sequence shown here is derived from an EMBL/GenBank/DDBJ whole genome shotgun (WGS) entry which is preliminary data.</text>
</comment>
<reference evidence="15" key="1">
    <citation type="submission" date="2016-06" db="EMBL/GenBank/DDBJ databases">
        <title>Parallel loss of symbiosis genes in relatives of nitrogen-fixing non-legume Parasponia.</title>
        <authorList>
            <person name="Van Velzen R."/>
            <person name="Holmer R."/>
            <person name="Bu F."/>
            <person name="Rutten L."/>
            <person name="Van Zeijl A."/>
            <person name="Liu W."/>
            <person name="Santuari L."/>
            <person name="Cao Q."/>
            <person name="Sharma T."/>
            <person name="Shen D."/>
            <person name="Roswanjaya Y."/>
            <person name="Wardhani T."/>
            <person name="Kalhor M.S."/>
            <person name="Jansen J."/>
            <person name="Van den Hoogen J."/>
            <person name="Gungor B."/>
            <person name="Hartog M."/>
            <person name="Hontelez J."/>
            <person name="Verver J."/>
            <person name="Yang W.-C."/>
            <person name="Schijlen E."/>
            <person name="Repin R."/>
            <person name="Schilthuizen M."/>
            <person name="Schranz E."/>
            <person name="Heidstra R."/>
            <person name="Miyata K."/>
            <person name="Fedorova E."/>
            <person name="Kohlen W."/>
            <person name="Bisseling T."/>
            <person name="Smit S."/>
            <person name="Geurts R."/>
        </authorList>
    </citation>
    <scope>NUCLEOTIDE SEQUENCE [LARGE SCALE GENOMIC DNA]</scope>
    <source>
        <strain evidence="15">cv. RG33-2</strain>
    </source>
</reference>
<keyword evidence="9 11" id="KW-0472">Membrane</keyword>
<evidence type="ECO:0000256" key="6">
    <source>
        <dbReference type="ARBA" id="ARBA00022741"/>
    </source>
</evidence>
<dbReference type="GO" id="GO:0016020">
    <property type="term" value="C:membrane"/>
    <property type="evidence" value="ECO:0007669"/>
    <property type="project" value="UniProtKB-SubCell"/>
</dbReference>
<dbReference type="Gene3D" id="1.10.510.10">
    <property type="entry name" value="Transferase(Phosphotransferase) domain 1"/>
    <property type="match status" value="1"/>
</dbReference>
<gene>
    <name evidence="14" type="ORF">TorRG33x02_075200</name>
</gene>
<dbReference type="SUPFAM" id="SSF56112">
    <property type="entry name" value="Protein kinase-like (PK-like)"/>
    <property type="match status" value="1"/>
</dbReference>
<dbReference type="Pfam" id="PF00560">
    <property type="entry name" value="LRR_1"/>
    <property type="match status" value="1"/>
</dbReference>
<keyword evidence="2" id="KW-0433">Leucine-rich repeat</keyword>
<evidence type="ECO:0000313" key="15">
    <source>
        <dbReference type="Proteomes" id="UP000237000"/>
    </source>
</evidence>
<dbReference type="PANTHER" id="PTHR48007">
    <property type="entry name" value="LEUCINE-RICH REPEAT RECEPTOR-LIKE PROTEIN KINASE PXC1"/>
    <property type="match status" value="1"/>
</dbReference>
<feature type="compositionally biased region" description="Pro residues" evidence="10">
    <location>
        <begin position="216"/>
        <end position="241"/>
    </location>
</feature>
<keyword evidence="14" id="KW-0418">Kinase</keyword>
<dbReference type="InterPro" id="IPR000719">
    <property type="entry name" value="Prot_kinase_dom"/>
</dbReference>
<dbReference type="SUPFAM" id="SSF52058">
    <property type="entry name" value="L domain-like"/>
    <property type="match status" value="1"/>
</dbReference>
<dbReference type="InterPro" id="IPR011009">
    <property type="entry name" value="Kinase-like_dom_sf"/>
</dbReference>
<dbReference type="FunFam" id="3.80.10.10:FF:000129">
    <property type="entry name" value="Leucine-rich repeat receptor-like kinase"/>
    <property type="match status" value="1"/>
</dbReference>
<dbReference type="GO" id="GO:0005524">
    <property type="term" value="F:ATP binding"/>
    <property type="evidence" value="ECO:0007669"/>
    <property type="project" value="UniProtKB-KW"/>
</dbReference>
<dbReference type="FunFam" id="3.30.200.20:FF:000307">
    <property type="entry name" value="pollen receptor-like kinase 1"/>
    <property type="match status" value="1"/>
</dbReference>
<evidence type="ECO:0000256" key="4">
    <source>
        <dbReference type="ARBA" id="ARBA00022729"/>
    </source>
</evidence>
<dbReference type="InterPro" id="IPR013210">
    <property type="entry name" value="LRR_N_plant-typ"/>
</dbReference>
<evidence type="ECO:0000256" key="12">
    <source>
        <dbReference type="SAM" id="SignalP"/>
    </source>
</evidence>
<evidence type="ECO:0000256" key="5">
    <source>
        <dbReference type="ARBA" id="ARBA00022737"/>
    </source>
</evidence>
<dbReference type="Pfam" id="PF08263">
    <property type="entry name" value="LRRNT_2"/>
    <property type="match status" value="1"/>
</dbReference>
<dbReference type="AlphaFoldDB" id="A0A2P5FGC7"/>
<evidence type="ECO:0000256" key="1">
    <source>
        <dbReference type="ARBA" id="ARBA00004167"/>
    </source>
</evidence>
<keyword evidence="6" id="KW-0547">Nucleotide-binding</keyword>
<dbReference type="STRING" id="63057.A0A2P5FGC7"/>
<keyword evidence="4 12" id="KW-0732">Signal</keyword>
<keyword evidence="14" id="KW-0808">Transferase</keyword>
<dbReference type="GO" id="GO:0004672">
    <property type="term" value="F:protein kinase activity"/>
    <property type="evidence" value="ECO:0007669"/>
    <property type="project" value="InterPro"/>
</dbReference>
<dbReference type="OrthoDB" id="772719at2759"/>
<dbReference type="Proteomes" id="UP000237000">
    <property type="component" value="Unassembled WGS sequence"/>
</dbReference>
<feature type="domain" description="Protein kinase" evidence="13">
    <location>
        <begin position="330"/>
        <end position="616"/>
    </location>
</feature>
<dbReference type="Gene3D" id="3.30.200.20">
    <property type="entry name" value="Phosphorylase Kinase, domain 1"/>
    <property type="match status" value="1"/>
</dbReference>
<keyword evidence="5" id="KW-0677">Repeat</keyword>